<organism evidence="2 3">
    <name type="scientific">Nostoc flagelliforme CCNUN1</name>
    <dbReference type="NCBI Taxonomy" id="2038116"/>
    <lineage>
        <taxon>Bacteria</taxon>
        <taxon>Bacillati</taxon>
        <taxon>Cyanobacteriota</taxon>
        <taxon>Cyanophyceae</taxon>
        <taxon>Nostocales</taxon>
        <taxon>Nostocaceae</taxon>
        <taxon>Nostoc</taxon>
    </lineage>
</organism>
<sequence>MQLLKPENRKNNPLPLLAVGTFGLHVFSLLLLLFHGSMLQQLGRQLTPQSLVQLVDGRAITVDPEPNLERQPEAIRRFVGETMSLMLTSSEQQPPTQVWEITSQLVADNFKEKLRSEITNLNPDSQFENVNRGAENVLVIQKISQPTEIGDGQWKVEMFANQLVFSGYDRLGKSTSFNKQILVRAIDEPATSLPNAALPLQFAAYRLGEARLEIYNVCDIKDKNCSGNPNQALP</sequence>
<keyword evidence="1" id="KW-0472">Membrane</keyword>
<dbReference type="EMBL" id="CP024785">
    <property type="protein sequence ID" value="AUB38796.1"/>
    <property type="molecule type" value="Genomic_DNA"/>
</dbReference>
<dbReference type="RefSeq" id="WP_100900004.1">
    <property type="nucleotide sequence ID" value="NZ_CAWNNC010000001.1"/>
</dbReference>
<dbReference type="AlphaFoldDB" id="A0A2K8STM4"/>
<dbReference type="OrthoDB" id="528950at2"/>
<dbReference type="KEGG" id="nfl:COO91_04771"/>
<keyword evidence="1" id="KW-1133">Transmembrane helix</keyword>
<evidence type="ECO:0000256" key="1">
    <source>
        <dbReference type="SAM" id="Phobius"/>
    </source>
</evidence>
<evidence type="ECO:0000313" key="3">
    <source>
        <dbReference type="Proteomes" id="UP000232003"/>
    </source>
</evidence>
<dbReference type="Proteomes" id="UP000232003">
    <property type="component" value="Chromosome"/>
</dbReference>
<name>A0A2K8STM4_9NOSO</name>
<keyword evidence="3" id="KW-1185">Reference proteome</keyword>
<protein>
    <submittedName>
        <fullName evidence="2">Esterase/lipase</fullName>
    </submittedName>
</protein>
<accession>A0A2K8STM4</accession>
<proteinExistence type="predicted"/>
<keyword evidence="1" id="KW-0812">Transmembrane</keyword>
<feature type="transmembrane region" description="Helical" evidence="1">
    <location>
        <begin position="14"/>
        <end position="34"/>
    </location>
</feature>
<gene>
    <name evidence="2" type="ORF">COO91_04771</name>
</gene>
<evidence type="ECO:0000313" key="2">
    <source>
        <dbReference type="EMBL" id="AUB38796.1"/>
    </source>
</evidence>
<reference evidence="2 3" key="1">
    <citation type="submission" date="2017-11" db="EMBL/GenBank/DDBJ databases">
        <title>Complete genome of a free-living desiccation-tolerant cyanobacterium and its photosynthetic adaptation to extreme terrestrial habitat.</title>
        <authorList>
            <person name="Shang J."/>
        </authorList>
    </citation>
    <scope>NUCLEOTIDE SEQUENCE [LARGE SCALE GENOMIC DNA]</scope>
    <source>
        <strain evidence="2 3">CCNUN1</strain>
    </source>
</reference>